<sequence length="409" mass="47387">MINPEERLWTGGSSLLVGGPYTWHIVDFDQRRHFSVTYSPPVAVQDTEETEEICLVKLRKHIDDLDADVVGIRFSDPNGPITVSTNEEDDVTWYVNCHPMSALRLPFPIKTIGVRSLTELGRMGPQVDLVMYPGYPMVDGVSNTIAAFKYWFLANGMFRKWHELQCWSRLPRDHPHIVPFDAVVLDDIRGGVVGFTSLNIPGGTLEENDATIRPFRLTWLQQLLSVVDDLNYRYGIMHQDIATRNLLIDEKENLRIFDFDFSIVINEHYTPERDDIKGVILTLYEIITLDEHFRELPHAEQDVEALLRLEWIKHPGVKLDSDVPEFRKVLDTWVNKRKTREFRLIDTCIQWPSMPQEPSALVPVRGHDGTIRGTEMTSVPLLIRRDLVQLNEPYLRWERPASYRFKDVI</sequence>
<evidence type="ECO:0000313" key="1">
    <source>
        <dbReference type="EMBL" id="KAJ2979665.1"/>
    </source>
</evidence>
<dbReference type="EMBL" id="JANJQO010000262">
    <property type="protein sequence ID" value="KAJ2979665.1"/>
    <property type="molecule type" value="Genomic_DNA"/>
</dbReference>
<protein>
    <submittedName>
        <fullName evidence="1">Uncharacterized protein</fullName>
    </submittedName>
</protein>
<keyword evidence="2" id="KW-1185">Reference proteome</keyword>
<proteinExistence type="predicted"/>
<name>A0ACC1NK62_9HYPO</name>
<evidence type="ECO:0000313" key="2">
    <source>
        <dbReference type="Proteomes" id="UP001143910"/>
    </source>
</evidence>
<dbReference type="Proteomes" id="UP001143910">
    <property type="component" value="Unassembled WGS sequence"/>
</dbReference>
<organism evidence="1 2">
    <name type="scientific">Zarea fungicola</name>
    <dbReference type="NCBI Taxonomy" id="93591"/>
    <lineage>
        <taxon>Eukaryota</taxon>
        <taxon>Fungi</taxon>
        <taxon>Dikarya</taxon>
        <taxon>Ascomycota</taxon>
        <taxon>Pezizomycotina</taxon>
        <taxon>Sordariomycetes</taxon>
        <taxon>Hypocreomycetidae</taxon>
        <taxon>Hypocreales</taxon>
        <taxon>Cordycipitaceae</taxon>
        <taxon>Zarea</taxon>
    </lineage>
</organism>
<comment type="caution">
    <text evidence="1">The sequence shown here is derived from an EMBL/GenBank/DDBJ whole genome shotgun (WGS) entry which is preliminary data.</text>
</comment>
<gene>
    <name evidence="1" type="ORF">NQ176_g3110</name>
</gene>
<accession>A0ACC1NK62</accession>
<reference evidence="1" key="1">
    <citation type="submission" date="2022-08" db="EMBL/GenBank/DDBJ databases">
        <title>Genome Sequence of Lecanicillium fungicola.</title>
        <authorList>
            <person name="Buettner E."/>
        </authorList>
    </citation>
    <scope>NUCLEOTIDE SEQUENCE</scope>
    <source>
        <strain evidence="1">Babe33</strain>
    </source>
</reference>